<feature type="domain" description="Zinc knuckle CX2CX4HX4C" evidence="2">
    <location>
        <begin position="257"/>
        <end position="287"/>
    </location>
</feature>
<dbReference type="InterPro" id="IPR025558">
    <property type="entry name" value="DUF4283"/>
</dbReference>
<evidence type="ECO:0000313" key="3">
    <source>
        <dbReference type="EMBL" id="KAL0017101.1"/>
    </source>
</evidence>
<gene>
    <name evidence="3" type="ORF">SO802_004170</name>
</gene>
<sequence length="290" mass="32929">MYNGHDCMFDVGLINSSPKHIPGSSYNGPRWDLNNKALGQPHVMEYKGAKQSNTILTGVFCPLKAASLPFELVGSFVVGNRATLTIMEDITKSWNNLSLNDREGSGLTLQNKLRSSEFLIAAKFLTREALNIEAVARTFKQLWRSTSGFKIWNLDDHIIVFVFSNQVDFTQIIQSEPWCFDKHLVVLEKLDSDTEVRELQFQKATFWVQVLDIPICFITKEVVKNICDIIEEVNESIGGVDKDGGSFIRVRVTLDISLSLCRGRLVSFENGEKFWVRFRYERLPNICGHG</sequence>
<dbReference type="InterPro" id="IPR040256">
    <property type="entry name" value="At4g02000-like"/>
</dbReference>
<dbReference type="Pfam" id="PF14392">
    <property type="entry name" value="zf-CCHC_4"/>
    <property type="match status" value="1"/>
</dbReference>
<dbReference type="InterPro" id="IPR025836">
    <property type="entry name" value="Zn_knuckle_CX2CX4HX4C"/>
</dbReference>
<evidence type="ECO:0000259" key="1">
    <source>
        <dbReference type="Pfam" id="PF14111"/>
    </source>
</evidence>
<keyword evidence="4" id="KW-1185">Reference proteome</keyword>
<organism evidence="3 4">
    <name type="scientific">Lithocarpus litseifolius</name>
    <dbReference type="NCBI Taxonomy" id="425828"/>
    <lineage>
        <taxon>Eukaryota</taxon>
        <taxon>Viridiplantae</taxon>
        <taxon>Streptophyta</taxon>
        <taxon>Embryophyta</taxon>
        <taxon>Tracheophyta</taxon>
        <taxon>Spermatophyta</taxon>
        <taxon>Magnoliopsida</taxon>
        <taxon>eudicotyledons</taxon>
        <taxon>Gunneridae</taxon>
        <taxon>Pentapetalae</taxon>
        <taxon>rosids</taxon>
        <taxon>fabids</taxon>
        <taxon>Fagales</taxon>
        <taxon>Fagaceae</taxon>
        <taxon>Lithocarpus</taxon>
    </lineage>
</organism>
<name>A0AAW2E7G8_9ROSI</name>
<dbReference type="PANTHER" id="PTHR31286:SF167">
    <property type="entry name" value="OS09G0268800 PROTEIN"/>
    <property type="match status" value="1"/>
</dbReference>
<dbReference type="AlphaFoldDB" id="A0AAW2E7G8"/>
<dbReference type="Proteomes" id="UP001459277">
    <property type="component" value="Unassembled WGS sequence"/>
</dbReference>
<evidence type="ECO:0000313" key="4">
    <source>
        <dbReference type="Proteomes" id="UP001459277"/>
    </source>
</evidence>
<dbReference type="EMBL" id="JAZDWU010000001">
    <property type="protein sequence ID" value="KAL0017101.1"/>
    <property type="molecule type" value="Genomic_DNA"/>
</dbReference>
<reference evidence="3 4" key="1">
    <citation type="submission" date="2024-01" db="EMBL/GenBank/DDBJ databases">
        <title>A telomere-to-telomere, gap-free genome of sweet tea (Lithocarpus litseifolius).</title>
        <authorList>
            <person name="Zhou J."/>
        </authorList>
    </citation>
    <scope>NUCLEOTIDE SEQUENCE [LARGE SCALE GENOMIC DNA]</scope>
    <source>
        <strain evidence="3">Zhou-2022a</strain>
        <tissue evidence="3">Leaf</tissue>
    </source>
</reference>
<protein>
    <recommendedName>
        <fullName evidence="5">DUF4283 domain-containing protein</fullName>
    </recommendedName>
</protein>
<comment type="caution">
    <text evidence="3">The sequence shown here is derived from an EMBL/GenBank/DDBJ whole genome shotgun (WGS) entry which is preliminary data.</text>
</comment>
<evidence type="ECO:0000259" key="2">
    <source>
        <dbReference type="Pfam" id="PF14392"/>
    </source>
</evidence>
<dbReference type="PANTHER" id="PTHR31286">
    <property type="entry name" value="GLYCINE-RICH CELL WALL STRUCTURAL PROTEIN 1.8-LIKE"/>
    <property type="match status" value="1"/>
</dbReference>
<dbReference type="Pfam" id="PF14111">
    <property type="entry name" value="DUF4283"/>
    <property type="match status" value="1"/>
</dbReference>
<proteinExistence type="predicted"/>
<feature type="domain" description="DUF4283" evidence="1">
    <location>
        <begin position="120"/>
        <end position="195"/>
    </location>
</feature>
<evidence type="ECO:0008006" key="5">
    <source>
        <dbReference type="Google" id="ProtNLM"/>
    </source>
</evidence>
<accession>A0AAW2E7G8</accession>